<dbReference type="InterPro" id="IPR002466">
    <property type="entry name" value="A_deamin"/>
</dbReference>
<dbReference type="GO" id="GO:0006396">
    <property type="term" value="P:RNA processing"/>
    <property type="evidence" value="ECO:0007669"/>
    <property type="project" value="InterPro"/>
</dbReference>
<dbReference type="InterPro" id="IPR014720">
    <property type="entry name" value="dsRBD_dom"/>
</dbReference>
<dbReference type="Proteomes" id="UP000683360">
    <property type="component" value="Unassembled WGS sequence"/>
</dbReference>
<dbReference type="PROSITE" id="PS50141">
    <property type="entry name" value="A_DEAMIN_EDITASE"/>
    <property type="match status" value="1"/>
</dbReference>
<dbReference type="AlphaFoldDB" id="A0A8S3VSX8"/>
<dbReference type="PANTHER" id="PTHR10910:SF107">
    <property type="entry name" value="DOUBLE-STRANDED RNA-SPECIFIC ADENOSINE DEAMINASE"/>
    <property type="match status" value="1"/>
</dbReference>
<accession>A0A8S3VSX8</accession>
<sequence length="878" mass="97610">MKYSDEDLVLEALSKCPTQMGRTFVIKNSLEMTEEQVESLLEKSAKKSLVKFDGNIWVMTPNGVKYIKDKLGINIDENMHTNVQNSRQSQKQKVIMSGPPPSPRQLLQNPMLTSAGQNNLDYKTPGENNSQSSLPCLPLAPRIGQIQQIRGGNPVPLMQVDTSIRNSPMIRTLNMSVRLQNPPSSRLVQQQISPSTVRPSLLTLMKSSNVNNSLNKTQTEDFKSNLNSMPNSVESMDQRPQFSSMKPAGRIPVAERLAHQTSPTISGFKPPPSPMALVQKERNASGMEEPNLVEDAAKGIQALMHRSGQNNQTSTSYKANDSSQKIVLPTPEKRLISQQPLELDQVTITGNTQSHQPMSNQGRPLPFQSLPVTGRPQMAPPPGPLSLDLTSESFAALNKNPVSALMEYAQSRHSVARIEVMCQKGPSHKPRFLMAAYVGDKMLATVECMNKKDGRKEVADKAMRILIASGEYNVNTASSTVSKIDPASMTHFDKIAALTHQKFNALVASISENLAGRKVLAGLVMKMSEADMGTVIAIGSGNRCITGKELSLEGNTVNDSHAEIITRRGFIRFLYRRLMSFQPGVNDEILEASSSGKLKIKDGITFHLYISTAPCGDGALFSPRDAESNNTPLQSLNDKSHQPTFANQVQGVLRTKMEGGEGTIPVDEDFVAQTFDGILRGERLRTMSCSDKLCRWNVLGMQGALLSHFIDPIYLSSLTLGFLYDHGHLSRAMCCRVDRDEPKVETMLPSGYRLNHPWLGRITACEPSRETQKTKALSVNWNFYDDRPEVTDGTEGRCYTGIEKGSMFSRCTKRNFYDAFKHVCQKFGRQDLLQADSYYKAKQMAIDFQQAKQVMLKKFKDQKMRVWVSKPTEEEMFN</sequence>
<comment type="caution">
    <text evidence="4">The sequence shown here is derived from an EMBL/GenBank/DDBJ whole genome shotgun (WGS) entry which is preliminary data.</text>
</comment>
<dbReference type="SMART" id="SM00552">
    <property type="entry name" value="ADEAMc"/>
    <property type="match status" value="1"/>
</dbReference>
<feature type="domain" description="A to I editase" evidence="3">
    <location>
        <begin position="537"/>
        <end position="877"/>
    </location>
</feature>
<evidence type="ECO:0000256" key="1">
    <source>
        <dbReference type="PROSITE-ProRule" id="PRU00266"/>
    </source>
</evidence>
<dbReference type="PANTHER" id="PTHR10910">
    <property type="entry name" value="EUKARYOTE SPECIFIC DSRNA BINDING PROTEIN"/>
    <property type="match status" value="1"/>
</dbReference>
<dbReference type="SMART" id="SM00358">
    <property type="entry name" value="DSRM"/>
    <property type="match status" value="1"/>
</dbReference>
<gene>
    <name evidence="4" type="ORF">MEDL_69372</name>
</gene>
<dbReference type="GO" id="GO:0003725">
    <property type="term" value="F:double-stranded RNA binding"/>
    <property type="evidence" value="ECO:0007669"/>
    <property type="project" value="TreeGrafter"/>
</dbReference>
<keyword evidence="5" id="KW-1185">Reference proteome</keyword>
<dbReference type="OrthoDB" id="10268011at2759"/>
<evidence type="ECO:0000313" key="5">
    <source>
        <dbReference type="Proteomes" id="UP000683360"/>
    </source>
</evidence>
<dbReference type="CDD" id="cd19902">
    <property type="entry name" value="DSRM_DRADA"/>
    <property type="match status" value="1"/>
</dbReference>
<protein>
    <submittedName>
        <fullName evidence="4">Double-stranded RNA-specific adenosine deaminase</fullName>
    </submittedName>
</protein>
<name>A0A8S3VSX8_MYTED</name>
<dbReference type="EMBL" id="CAJPWZ010003339">
    <property type="protein sequence ID" value="CAG2258161.1"/>
    <property type="molecule type" value="Genomic_DNA"/>
</dbReference>
<dbReference type="Pfam" id="PF00035">
    <property type="entry name" value="dsrm"/>
    <property type="match status" value="1"/>
</dbReference>
<dbReference type="SUPFAM" id="SSF54768">
    <property type="entry name" value="dsRNA-binding domain-like"/>
    <property type="match status" value="1"/>
</dbReference>
<feature type="domain" description="DRBM" evidence="2">
    <location>
        <begin position="400"/>
        <end position="468"/>
    </location>
</feature>
<reference evidence="4" key="1">
    <citation type="submission" date="2021-03" db="EMBL/GenBank/DDBJ databases">
        <authorList>
            <person name="Bekaert M."/>
        </authorList>
    </citation>
    <scope>NUCLEOTIDE SEQUENCE</scope>
</reference>
<dbReference type="GO" id="GO:0005730">
    <property type="term" value="C:nucleolus"/>
    <property type="evidence" value="ECO:0007669"/>
    <property type="project" value="TreeGrafter"/>
</dbReference>
<evidence type="ECO:0000313" key="4">
    <source>
        <dbReference type="EMBL" id="CAG2258161.1"/>
    </source>
</evidence>
<keyword evidence="1" id="KW-0694">RNA-binding</keyword>
<dbReference type="Pfam" id="PF02137">
    <property type="entry name" value="A_deamin"/>
    <property type="match status" value="1"/>
</dbReference>
<evidence type="ECO:0000259" key="3">
    <source>
        <dbReference type="PROSITE" id="PS50141"/>
    </source>
</evidence>
<proteinExistence type="predicted"/>
<dbReference type="GO" id="GO:0003726">
    <property type="term" value="F:double-stranded RNA adenosine deaminase activity"/>
    <property type="evidence" value="ECO:0007669"/>
    <property type="project" value="TreeGrafter"/>
</dbReference>
<evidence type="ECO:0000259" key="2">
    <source>
        <dbReference type="PROSITE" id="PS50137"/>
    </source>
</evidence>
<dbReference type="GO" id="GO:0008251">
    <property type="term" value="F:tRNA-specific adenosine deaminase activity"/>
    <property type="evidence" value="ECO:0007669"/>
    <property type="project" value="TreeGrafter"/>
</dbReference>
<dbReference type="Gene3D" id="3.30.160.20">
    <property type="match status" value="1"/>
</dbReference>
<organism evidence="4 5">
    <name type="scientific">Mytilus edulis</name>
    <name type="common">Blue mussel</name>
    <dbReference type="NCBI Taxonomy" id="6550"/>
    <lineage>
        <taxon>Eukaryota</taxon>
        <taxon>Metazoa</taxon>
        <taxon>Spiralia</taxon>
        <taxon>Lophotrochozoa</taxon>
        <taxon>Mollusca</taxon>
        <taxon>Bivalvia</taxon>
        <taxon>Autobranchia</taxon>
        <taxon>Pteriomorphia</taxon>
        <taxon>Mytilida</taxon>
        <taxon>Mytiloidea</taxon>
        <taxon>Mytilidae</taxon>
        <taxon>Mytilinae</taxon>
        <taxon>Mytilus</taxon>
    </lineage>
</organism>
<dbReference type="GO" id="GO:0005737">
    <property type="term" value="C:cytoplasm"/>
    <property type="evidence" value="ECO:0007669"/>
    <property type="project" value="TreeGrafter"/>
</dbReference>
<dbReference type="GO" id="GO:0006382">
    <property type="term" value="P:adenosine to inosine editing"/>
    <property type="evidence" value="ECO:0007669"/>
    <property type="project" value="TreeGrafter"/>
</dbReference>
<dbReference type="PROSITE" id="PS50137">
    <property type="entry name" value="DS_RBD"/>
    <property type="match status" value="1"/>
</dbReference>